<dbReference type="RefSeq" id="WP_114467401.1">
    <property type="nucleotide sequence ID" value="NZ_QPJK01000002.1"/>
</dbReference>
<dbReference type="EC" id="3.5.1.28" evidence="5"/>
<dbReference type="Pfam" id="PF01510">
    <property type="entry name" value="Amidase_2"/>
    <property type="match status" value="1"/>
</dbReference>
<feature type="domain" description="N-acetylmuramoyl-L-alanine amidase" evidence="13">
    <location>
        <begin position="26"/>
        <end position="174"/>
    </location>
</feature>
<evidence type="ECO:0000259" key="13">
    <source>
        <dbReference type="SMART" id="SM00644"/>
    </source>
</evidence>
<dbReference type="OrthoDB" id="9794842at2"/>
<evidence type="ECO:0000256" key="7">
    <source>
        <dbReference type="ARBA" id="ARBA00022723"/>
    </source>
</evidence>
<keyword evidence="7" id="KW-0479">Metal-binding</keyword>
<dbReference type="InterPro" id="IPR036505">
    <property type="entry name" value="Amidase/PGRP_sf"/>
</dbReference>
<gene>
    <name evidence="14" type="ORF">DES41_102610</name>
</gene>
<keyword evidence="10" id="KW-0961">Cell wall biogenesis/degradation</keyword>
<evidence type="ECO:0000256" key="1">
    <source>
        <dbReference type="ARBA" id="ARBA00001561"/>
    </source>
</evidence>
<keyword evidence="8" id="KW-0378">Hydrolase</keyword>
<dbReference type="GO" id="GO:0008745">
    <property type="term" value="F:N-acetylmuramoyl-L-alanine amidase activity"/>
    <property type="evidence" value="ECO:0007669"/>
    <property type="project" value="UniProtKB-EC"/>
</dbReference>
<dbReference type="Gene3D" id="3.40.80.10">
    <property type="entry name" value="Peptidoglycan recognition protein-like"/>
    <property type="match status" value="1"/>
</dbReference>
<dbReference type="InterPro" id="IPR051206">
    <property type="entry name" value="NAMLAA_amidase_2"/>
</dbReference>
<evidence type="ECO:0000256" key="4">
    <source>
        <dbReference type="ARBA" id="ARBA00007553"/>
    </source>
</evidence>
<dbReference type="AlphaFoldDB" id="A0A368Y4N9"/>
<accession>A0A368Y4N9</accession>
<evidence type="ECO:0000313" key="14">
    <source>
        <dbReference type="EMBL" id="RCW74288.1"/>
    </source>
</evidence>
<dbReference type="InterPro" id="IPR002502">
    <property type="entry name" value="Amidase_domain"/>
</dbReference>
<protein>
    <recommendedName>
        <fullName evidence="11">1,6-anhydro-N-acetylmuramyl-L-alanine amidase AmpD</fullName>
        <ecNumber evidence="5">3.5.1.28</ecNumber>
    </recommendedName>
    <alternativeName>
        <fullName evidence="12">N-acetylmuramoyl-L-alanine amidase</fullName>
    </alternativeName>
</protein>
<evidence type="ECO:0000256" key="5">
    <source>
        <dbReference type="ARBA" id="ARBA00011901"/>
    </source>
</evidence>
<dbReference type="SMART" id="SM00644">
    <property type="entry name" value="Ami_2"/>
    <property type="match status" value="1"/>
</dbReference>
<evidence type="ECO:0000256" key="3">
    <source>
        <dbReference type="ARBA" id="ARBA00004496"/>
    </source>
</evidence>
<comment type="cofactor">
    <cofactor evidence="2">
        <name>Zn(2+)</name>
        <dbReference type="ChEBI" id="CHEBI:29105"/>
    </cofactor>
</comment>
<evidence type="ECO:0000256" key="9">
    <source>
        <dbReference type="ARBA" id="ARBA00022833"/>
    </source>
</evidence>
<evidence type="ECO:0000256" key="10">
    <source>
        <dbReference type="ARBA" id="ARBA00023316"/>
    </source>
</evidence>
<comment type="catalytic activity">
    <reaction evidence="1">
        <text>Hydrolyzes the link between N-acetylmuramoyl residues and L-amino acid residues in certain cell-wall glycopeptides.</text>
        <dbReference type="EC" id="3.5.1.28"/>
    </reaction>
</comment>
<comment type="similarity">
    <text evidence="4">Belongs to the N-acetylmuramoyl-L-alanine amidase 2 family.</text>
</comment>
<dbReference type="EMBL" id="QPJK01000002">
    <property type="protein sequence ID" value="RCW74288.1"/>
    <property type="molecule type" value="Genomic_DNA"/>
</dbReference>
<dbReference type="GO" id="GO:0009253">
    <property type="term" value="P:peptidoglycan catabolic process"/>
    <property type="evidence" value="ECO:0007669"/>
    <property type="project" value="InterPro"/>
</dbReference>
<keyword evidence="15" id="KW-1185">Reference proteome</keyword>
<reference evidence="14 15" key="1">
    <citation type="submission" date="2018-07" db="EMBL/GenBank/DDBJ databases">
        <title>Genomic Encyclopedia of Type Strains, Phase IV (KMG-IV): sequencing the most valuable type-strain genomes for metagenomic binning, comparative biology and taxonomic classification.</title>
        <authorList>
            <person name="Goeker M."/>
        </authorList>
    </citation>
    <scope>NUCLEOTIDE SEQUENCE [LARGE SCALE GENOMIC DNA]</scope>
    <source>
        <strain evidence="14 15">DSM 21634</strain>
    </source>
</reference>
<dbReference type="GO" id="GO:0046872">
    <property type="term" value="F:metal ion binding"/>
    <property type="evidence" value="ECO:0007669"/>
    <property type="project" value="UniProtKB-KW"/>
</dbReference>
<dbReference type="CDD" id="cd06583">
    <property type="entry name" value="PGRP"/>
    <property type="match status" value="1"/>
</dbReference>
<dbReference type="PANTHER" id="PTHR30417:SF4">
    <property type="entry name" value="1,6-ANHYDRO-N-ACETYLMURAMYL-L-ALANINE AMIDASE AMPD"/>
    <property type="match status" value="1"/>
</dbReference>
<dbReference type="NCBIfam" id="NF008758">
    <property type="entry name" value="PRK11789.1"/>
    <property type="match status" value="1"/>
</dbReference>
<proteinExistence type="inferred from homology"/>
<name>A0A368Y4N9_9BURK</name>
<keyword evidence="9" id="KW-0862">Zinc</keyword>
<comment type="subcellular location">
    <subcellularLocation>
        <location evidence="3">Cytoplasm</location>
    </subcellularLocation>
</comment>
<evidence type="ECO:0000256" key="6">
    <source>
        <dbReference type="ARBA" id="ARBA00022490"/>
    </source>
</evidence>
<dbReference type="GO" id="GO:0071555">
    <property type="term" value="P:cell wall organization"/>
    <property type="evidence" value="ECO:0007669"/>
    <property type="project" value="UniProtKB-KW"/>
</dbReference>
<evidence type="ECO:0000256" key="8">
    <source>
        <dbReference type="ARBA" id="ARBA00022801"/>
    </source>
</evidence>
<sequence length="203" mass="22654">MTSEPAAPLEALWRGGWYRFARHQPSPNFGPRPAGARIDLVVLHSISLPPGQYGGDEILALFDNRLDWEAHPYFAQIRGLQVSAHFLIRRGGELWQFVDADARAWHAGRSHWRGRDECNDDSIGIELEGLEGERFEAAQYDTLTSLCTALAQRYPIAHVAGHEHVAPGRKQDPGPGFDWAALEQGTGWPADWFPLAVRRSAPI</sequence>
<evidence type="ECO:0000256" key="2">
    <source>
        <dbReference type="ARBA" id="ARBA00001947"/>
    </source>
</evidence>
<dbReference type="SUPFAM" id="SSF55846">
    <property type="entry name" value="N-acetylmuramoyl-L-alanine amidase-like"/>
    <property type="match status" value="1"/>
</dbReference>
<evidence type="ECO:0000313" key="15">
    <source>
        <dbReference type="Proteomes" id="UP000252884"/>
    </source>
</evidence>
<dbReference type="Proteomes" id="UP000252884">
    <property type="component" value="Unassembled WGS sequence"/>
</dbReference>
<dbReference type="GO" id="GO:0005737">
    <property type="term" value="C:cytoplasm"/>
    <property type="evidence" value="ECO:0007669"/>
    <property type="project" value="UniProtKB-SubCell"/>
</dbReference>
<evidence type="ECO:0000256" key="11">
    <source>
        <dbReference type="ARBA" id="ARBA00039257"/>
    </source>
</evidence>
<dbReference type="GO" id="GO:0009254">
    <property type="term" value="P:peptidoglycan turnover"/>
    <property type="evidence" value="ECO:0007669"/>
    <property type="project" value="TreeGrafter"/>
</dbReference>
<comment type="caution">
    <text evidence="14">The sequence shown here is derived from an EMBL/GenBank/DDBJ whole genome shotgun (WGS) entry which is preliminary data.</text>
</comment>
<evidence type="ECO:0000256" key="12">
    <source>
        <dbReference type="ARBA" id="ARBA00042615"/>
    </source>
</evidence>
<dbReference type="PANTHER" id="PTHR30417">
    <property type="entry name" value="N-ACETYLMURAMOYL-L-ALANINE AMIDASE AMID"/>
    <property type="match status" value="1"/>
</dbReference>
<organism evidence="14 15">
    <name type="scientific">Pseudorhodoferax soli</name>
    <dbReference type="NCBI Taxonomy" id="545864"/>
    <lineage>
        <taxon>Bacteria</taxon>
        <taxon>Pseudomonadati</taxon>
        <taxon>Pseudomonadota</taxon>
        <taxon>Betaproteobacteria</taxon>
        <taxon>Burkholderiales</taxon>
        <taxon>Comamonadaceae</taxon>
    </lineage>
</organism>
<keyword evidence="6" id="KW-0963">Cytoplasm</keyword>